<protein>
    <recommendedName>
        <fullName evidence="5">60S ribosomal export protein NMD3</fullName>
    </recommendedName>
</protein>
<feature type="region of interest" description="Disordered" evidence="11">
    <location>
        <begin position="660"/>
        <end position="709"/>
    </location>
</feature>
<evidence type="ECO:0000313" key="14">
    <source>
        <dbReference type="Ensembl" id="ENSEBUP00000023246.1"/>
    </source>
</evidence>
<dbReference type="InterPro" id="IPR039768">
    <property type="entry name" value="Nmd3"/>
</dbReference>
<feature type="disulfide bond" evidence="10">
    <location>
        <begin position="501"/>
        <end position="565"/>
    </location>
</feature>
<evidence type="ECO:0000256" key="9">
    <source>
        <dbReference type="ARBA" id="ARBA00023242"/>
    </source>
</evidence>
<feature type="region of interest" description="Disordered" evidence="11">
    <location>
        <begin position="577"/>
        <end position="622"/>
    </location>
</feature>
<dbReference type="Pfam" id="PF00812">
    <property type="entry name" value="Ephrin"/>
    <property type="match status" value="1"/>
</dbReference>
<evidence type="ECO:0000256" key="5">
    <source>
        <dbReference type="ARBA" id="ARBA00017035"/>
    </source>
</evidence>
<dbReference type="Ensembl" id="ENSEBUT00000023822.1">
    <property type="protein sequence ID" value="ENSEBUP00000023246.1"/>
    <property type="gene ID" value="ENSEBUG00000014316.1"/>
</dbReference>
<dbReference type="Pfam" id="PF04981">
    <property type="entry name" value="NMD3"/>
    <property type="match status" value="1"/>
</dbReference>
<dbReference type="PRINTS" id="PR01347">
    <property type="entry name" value="EPHRIN"/>
</dbReference>
<dbReference type="AlphaFoldDB" id="A0A8C4R049"/>
<name>A0A8C4R049_EPTBU</name>
<dbReference type="GO" id="GO:0043023">
    <property type="term" value="F:ribosomal large subunit binding"/>
    <property type="evidence" value="ECO:0007669"/>
    <property type="project" value="InterPro"/>
</dbReference>
<comment type="similarity">
    <text evidence="10">Belongs to the ephrin family.</text>
</comment>
<keyword evidence="9" id="KW-0539">Nucleus</keyword>
<dbReference type="GO" id="GO:0016020">
    <property type="term" value="C:membrane"/>
    <property type="evidence" value="ECO:0007669"/>
    <property type="project" value="InterPro"/>
</dbReference>
<dbReference type="GO" id="GO:0005634">
    <property type="term" value="C:nucleus"/>
    <property type="evidence" value="ECO:0007669"/>
    <property type="project" value="UniProtKB-SubCell"/>
</dbReference>
<keyword evidence="12" id="KW-0812">Transmembrane</keyword>
<dbReference type="Proteomes" id="UP000694388">
    <property type="component" value="Unplaced"/>
</dbReference>
<keyword evidence="6" id="KW-0813">Transport</keyword>
<evidence type="ECO:0000256" key="6">
    <source>
        <dbReference type="ARBA" id="ARBA00022448"/>
    </source>
</evidence>
<dbReference type="InterPro" id="IPR008972">
    <property type="entry name" value="Cupredoxin"/>
</dbReference>
<evidence type="ECO:0000313" key="15">
    <source>
        <dbReference type="Proteomes" id="UP000694388"/>
    </source>
</evidence>
<dbReference type="Pfam" id="PF21193">
    <property type="entry name" value="NMD_SH3"/>
    <property type="match status" value="1"/>
</dbReference>
<reference evidence="14" key="1">
    <citation type="submission" date="2025-08" db="UniProtKB">
        <authorList>
            <consortium name="Ensembl"/>
        </authorList>
    </citation>
    <scope>IDENTIFICATION</scope>
</reference>
<comment type="function">
    <text evidence="1">Acts as an adapter for the XPO1/CRM1-mediated export of the 60S ribosomal subunit.</text>
</comment>
<evidence type="ECO:0000256" key="10">
    <source>
        <dbReference type="PROSITE-ProRule" id="PRU00884"/>
    </source>
</evidence>
<evidence type="ECO:0000256" key="4">
    <source>
        <dbReference type="ARBA" id="ARBA00009794"/>
    </source>
</evidence>
<dbReference type="GO" id="GO:0015031">
    <property type="term" value="P:protein transport"/>
    <property type="evidence" value="ECO:0007669"/>
    <property type="project" value="UniProtKB-KW"/>
</dbReference>
<dbReference type="InterPro" id="IPR007064">
    <property type="entry name" value="Nmd3_N"/>
</dbReference>
<feature type="transmembrane region" description="Helical" evidence="12">
    <location>
        <begin position="630"/>
        <end position="655"/>
    </location>
</feature>
<keyword evidence="12" id="KW-1133">Transmembrane helix</keyword>
<keyword evidence="15" id="KW-1185">Reference proteome</keyword>
<keyword evidence="7" id="KW-0963">Cytoplasm</keyword>
<evidence type="ECO:0000256" key="11">
    <source>
        <dbReference type="SAM" id="MobiDB-lite"/>
    </source>
</evidence>
<feature type="disulfide bond" evidence="10">
    <location>
        <begin position="473"/>
        <end position="513"/>
    </location>
</feature>
<keyword evidence="8" id="KW-0653">Protein transport</keyword>
<feature type="domain" description="Ephrin RBD" evidence="13">
    <location>
        <begin position="441"/>
        <end position="576"/>
    </location>
</feature>
<evidence type="ECO:0000259" key="13">
    <source>
        <dbReference type="PROSITE" id="PS51551"/>
    </source>
</evidence>
<organism evidence="14 15">
    <name type="scientific">Eptatretus burgeri</name>
    <name type="common">Inshore hagfish</name>
    <dbReference type="NCBI Taxonomy" id="7764"/>
    <lineage>
        <taxon>Eukaryota</taxon>
        <taxon>Metazoa</taxon>
        <taxon>Chordata</taxon>
        <taxon>Craniata</taxon>
        <taxon>Vertebrata</taxon>
        <taxon>Cyclostomata</taxon>
        <taxon>Myxini</taxon>
        <taxon>Myxiniformes</taxon>
        <taxon>Myxinidae</taxon>
        <taxon>Eptatretinae</taxon>
        <taxon>Eptatretus</taxon>
    </lineage>
</organism>
<dbReference type="PROSITE" id="PS51551">
    <property type="entry name" value="EPHRIN_RBD_2"/>
    <property type="match status" value="1"/>
</dbReference>
<evidence type="ECO:0000256" key="3">
    <source>
        <dbReference type="ARBA" id="ARBA00004496"/>
    </source>
</evidence>
<proteinExistence type="inferred from homology"/>
<feature type="compositionally biased region" description="Gly residues" evidence="11">
    <location>
        <begin position="685"/>
        <end position="698"/>
    </location>
</feature>
<dbReference type="GO" id="GO:0000055">
    <property type="term" value="P:ribosomal large subunit export from nucleus"/>
    <property type="evidence" value="ECO:0007669"/>
    <property type="project" value="TreeGrafter"/>
</dbReference>
<dbReference type="Gene3D" id="2.60.40.420">
    <property type="entry name" value="Cupredoxins - blue copper proteins"/>
    <property type="match status" value="1"/>
</dbReference>
<evidence type="ECO:0000256" key="2">
    <source>
        <dbReference type="ARBA" id="ARBA00004123"/>
    </source>
</evidence>
<reference evidence="14" key="2">
    <citation type="submission" date="2025-09" db="UniProtKB">
        <authorList>
            <consortium name="Ensembl"/>
        </authorList>
    </citation>
    <scope>IDENTIFICATION</scope>
</reference>
<comment type="similarity">
    <text evidence="4">Belongs to the NMD3 family.</text>
</comment>
<dbReference type="SUPFAM" id="SSF49503">
    <property type="entry name" value="Cupredoxins"/>
    <property type="match status" value="1"/>
</dbReference>
<accession>A0A8C4R049</accession>
<evidence type="ECO:0000256" key="8">
    <source>
        <dbReference type="ARBA" id="ARBA00022927"/>
    </source>
</evidence>
<dbReference type="PANTHER" id="PTHR12746">
    <property type="entry name" value="NONSENSE-MEDIATED MRNA DECAY PROTEIN 3"/>
    <property type="match status" value="1"/>
</dbReference>
<dbReference type="GO" id="GO:0005737">
    <property type="term" value="C:cytoplasm"/>
    <property type="evidence" value="ECO:0007669"/>
    <property type="project" value="UniProtKB-SubCell"/>
</dbReference>
<dbReference type="PANTHER" id="PTHR12746:SF2">
    <property type="entry name" value="60S RIBOSOMAL EXPORT PROTEIN NMD3"/>
    <property type="match status" value="1"/>
</dbReference>
<evidence type="ECO:0000256" key="1">
    <source>
        <dbReference type="ARBA" id="ARBA00002269"/>
    </source>
</evidence>
<dbReference type="GeneTree" id="ENSGT00390000005104"/>
<evidence type="ECO:0000256" key="12">
    <source>
        <dbReference type="SAM" id="Phobius"/>
    </source>
</evidence>
<sequence length="783" mass="87623">MMAAMETDGLKSVRMYLTPPSHWVSCALESRELLTICLKKLKSSLTKVHLVDAGFIWTEPHSRRIKVKLTIQKEVQPGCVLQQVVVVEFVVVSQTCDECHRRNAKDFWRAVVQLRQQTTHKKTFFYLEQLILKHGMHNEALRIKENNDGLDFYFAAKQQARKLVDFLLAIVPCRYKMSEKLISHDIHNNTYNYKHSFSVEIVPVCKDEVVCLPRKLAQSLGNVNQLCVCTRVTSSIHLIDPATLLVAEVSGSLFWHQPFMSLCSATKLHQFVVLDVEVEKDESSVAGGGAKSRKHLLASVWVQRAHELGSSIQLHTRSHLGHLLQPGDIVLGFDLANANLNNKDFDDLKLHNQPDVILVKKFYNRQRRRNRRNWHLKRLEMEGESKDKDDVQFEDFEEDLEEDEILRKNINIYSDPGRARIDSDVDEDTPMITLAEMLQSLQLEQGAEMLTEFHFSKGLVVYPRIGDRLDVVCPRTEYTPSSRPLEYYKLYLVQERQAELCSTLHDSHLLLTCSRPQQEVKYTVKFQEVSPHLFGLEFKRRKNYYVISTSIGTLEGLDNRMGGACQTLGMKLVMKVGQDPNDPNLGTPPRTSPRGTIPPRHRTLNTHAAENEKPVDGGGARTTPQLAPQVALIVGVASGAVLFMVFVILLVLAVLRCRRRRGKTKHASAPPLPSLTGGTTPVSCSGGGSLGSGPGSGSTTGSMHHHHLHHHPLGALVSSPKHQTMTGGAGGTEPSDIIIPLRAGDGPGAGYCPHYEKVSGDYGHPVYIVQEIPPQSPSVYYKV</sequence>
<dbReference type="InterPro" id="IPR001799">
    <property type="entry name" value="Ephrin_RBD"/>
</dbReference>
<dbReference type="Pfam" id="PF21192">
    <property type="entry name" value="OB_NMD3"/>
    <property type="match status" value="1"/>
</dbReference>
<comment type="subcellular location">
    <subcellularLocation>
        <location evidence="3">Cytoplasm</location>
    </subcellularLocation>
    <subcellularLocation>
        <location evidence="2">Nucleus</location>
    </subcellularLocation>
</comment>
<keyword evidence="12" id="KW-0472">Membrane</keyword>
<evidence type="ECO:0000256" key="7">
    <source>
        <dbReference type="ARBA" id="ARBA00022490"/>
    </source>
</evidence>
<keyword evidence="10" id="KW-1015">Disulfide bond</keyword>
<dbReference type="InterPro" id="IPR048899">
    <property type="entry name" value="NMD_SH3"/>
</dbReference>
<dbReference type="InterPro" id="IPR048898">
    <property type="entry name" value="OB_NMD3"/>
</dbReference>